<name>A0A5B8FW59_9RHOB</name>
<proteinExistence type="predicted"/>
<keyword evidence="1" id="KW-0285">Flavoprotein</keyword>
<dbReference type="RefSeq" id="WP_138572272.1">
    <property type="nucleotide sequence ID" value="NZ_CP040818.1"/>
</dbReference>
<evidence type="ECO:0000313" key="5">
    <source>
        <dbReference type="EMBL" id="QDL91674.1"/>
    </source>
</evidence>
<dbReference type="InterPro" id="IPR036318">
    <property type="entry name" value="FAD-bd_PCMH-like_sf"/>
</dbReference>
<dbReference type="Proteomes" id="UP000305888">
    <property type="component" value="Chromosome"/>
</dbReference>
<dbReference type="InterPro" id="IPR051312">
    <property type="entry name" value="Diverse_Substr_Oxidored"/>
</dbReference>
<dbReference type="PROSITE" id="PS51387">
    <property type="entry name" value="FAD_PCMH"/>
    <property type="match status" value="1"/>
</dbReference>
<dbReference type="InterPro" id="IPR002346">
    <property type="entry name" value="Mopterin_DH_FAD-bd"/>
</dbReference>
<dbReference type="Pfam" id="PF00941">
    <property type="entry name" value="FAD_binding_5"/>
    <property type="match status" value="1"/>
</dbReference>
<evidence type="ECO:0000256" key="1">
    <source>
        <dbReference type="ARBA" id="ARBA00022630"/>
    </source>
</evidence>
<dbReference type="Gene3D" id="3.30.43.10">
    <property type="entry name" value="Uridine Diphospho-n-acetylenolpyruvylglucosamine Reductase, domain 2"/>
    <property type="match status" value="1"/>
</dbReference>
<dbReference type="InterPro" id="IPR036683">
    <property type="entry name" value="CO_DH_flav_C_dom_sf"/>
</dbReference>
<evidence type="ECO:0000256" key="2">
    <source>
        <dbReference type="ARBA" id="ARBA00022827"/>
    </source>
</evidence>
<dbReference type="PANTHER" id="PTHR42659:SF2">
    <property type="entry name" value="XANTHINE DEHYDROGENASE SUBUNIT C-RELATED"/>
    <property type="match status" value="1"/>
</dbReference>
<dbReference type="InterPro" id="IPR016169">
    <property type="entry name" value="FAD-bd_PCMH_sub2"/>
</dbReference>
<dbReference type="Gene3D" id="3.30.390.50">
    <property type="entry name" value="CO dehydrogenase flavoprotein, C-terminal domain"/>
    <property type="match status" value="1"/>
</dbReference>
<evidence type="ECO:0000256" key="3">
    <source>
        <dbReference type="ARBA" id="ARBA00023002"/>
    </source>
</evidence>
<dbReference type="InterPro" id="IPR005107">
    <property type="entry name" value="CO_DH_flav_C"/>
</dbReference>
<gene>
    <name evidence="5" type="ORF">FDP22_07665</name>
</gene>
<dbReference type="GO" id="GO:0016491">
    <property type="term" value="F:oxidoreductase activity"/>
    <property type="evidence" value="ECO:0007669"/>
    <property type="project" value="UniProtKB-KW"/>
</dbReference>
<accession>A0A5B8FW59</accession>
<dbReference type="OrthoDB" id="9814706at2"/>
<evidence type="ECO:0000259" key="4">
    <source>
        <dbReference type="PROSITE" id="PS51387"/>
    </source>
</evidence>
<evidence type="ECO:0000313" key="6">
    <source>
        <dbReference type="Proteomes" id="UP000305888"/>
    </source>
</evidence>
<dbReference type="Pfam" id="PF03450">
    <property type="entry name" value="CO_deh_flav_C"/>
    <property type="match status" value="1"/>
</dbReference>
<sequence length="281" mass="29148">MLFHRPETLENVIGILEAGPVRLLAGGTDLYPGLRDGPPPAALIDLSRVPALRGITRQEGGWRIGATTTWTDILRADLPPLFDGLRAAAREVGSVQIQNAGTVAGNICNASPAADGVPPLLTLEAEVELAGPAGRRRLPLAQFITGVRRTALAPGELVTALHIPEAPGARSAFLKLGARRYLVISIAMVSAVVIPGEDGTLREVRLAVGACSAVARRLPGLEAALTGRQPGAPLDDILGAADLSALTPLDDVRGSAAYRLDAVREILGRVLAAALPGETHA</sequence>
<dbReference type="InterPro" id="IPR016167">
    <property type="entry name" value="FAD-bd_PCMH_sub1"/>
</dbReference>
<dbReference type="Gene3D" id="3.30.465.10">
    <property type="match status" value="1"/>
</dbReference>
<feature type="domain" description="FAD-binding PCMH-type" evidence="4">
    <location>
        <begin position="1"/>
        <end position="168"/>
    </location>
</feature>
<dbReference type="SMART" id="SM01092">
    <property type="entry name" value="CO_deh_flav_C"/>
    <property type="match status" value="1"/>
</dbReference>
<dbReference type="EMBL" id="CP040818">
    <property type="protein sequence ID" value="QDL91674.1"/>
    <property type="molecule type" value="Genomic_DNA"/>
</dbReference>
<keyword evidence="3" id="KW-0560">Oxidoreductase</keyword>
<dbReference type="SUPFAM" id="SSF56176">
    <property type="entry name" value="FAD-binding/transporter-associated domain-like"/>
    <property type="match status" value="1"/>
</dbReference>
<keyword evidence="6" id="KW-1185">Reference proteome</keyword>
<dbReference type="GO" id="GO:0071949">
    <property type="term" value="F:FAD binding"/>
    <property type="evidence" value="ECO:0007669"/>
    <property type="project" value="InterPro"/>
</dbReference>
<protein>
    <submittedName>
        <fullName evidence="5">Xanthine dehydrogenase family protein subunit M</fullName>
    </submittedName>
</protein>
<dbReference type="AlphaFoldDB" id="A0A5B8FW59"/>
<organism evidence="5 6">
    <name type="scientific">Paroceanicella profunda</name>
    <dbReference type="NCBI Taxonomy" id="2579971"/>
    <lineage>
        <taxon>Bacteria</taxon>
        <taxon>Pseudomonadati</taxon>
        <taxon>Pseudomonadota</taxon>
        <taxon>Alphaproteobacteria</taxon>
        <taxon>Rhodobacterales</taxon>
        <taxon>Paracoccaceae</taxon>
        <taxon>Paroceanicella</taxon>
    </lineage>
</organism>
<dbReference type="KEGG" id="ppru:FDP22_07665"/>
<keyword evidence="2" id="KW-0274">FAD</keyword>
<dbReference type="InterPro" id="IPR016166">
    <property type="entry name" value="FAD-bd_PCMH"/>
</dbReference>
<dbReference type="PANTHER" id="PTHR42659">
    <property type="entry name" value="XANTHINE DEHYDROGENASE SUBUNIT C-RELATED"/>
    <property type="match status" value="1"/>
</dbReference>
<reference evidence="5 6" key="1">
    <citation type="submission" date="2019-06" db="EMBL/GenBank/DDBJ databases">
        <title>Genome sequence of Rhodobacteraceae bacterium D4M1.</title>
        <authorList>
            <person name="Cao J."/>
        </authorList>
    </citation>
    <scope>NUCLEOTIDE SEQUENCE [LARGE SCALE GENOMIC DNA]</scope>
    <source>
        <strain evidence="5 6">D4M1</strain>
    </source>
</reference>
<dbReference type="SUPFAM" id="SSF55447">
    <property type="entry name" value="CO dehydrogenase flavoprotein C-terminal domain-like"/>
    <property type="match status" value="1"/>
</dbReference>